<dbReference type="PANTHER" id="PTHR32305">
    <property type="match status" value="1"/>
</dbReference>
<dbReference type="RefSeq" id="WP_254015095.1">
    <property type="nucleotide sequence ID" value="NZ_JAMZMM010000575.1"/>
</dbReference>
<proteinExistence type="predicted"/>
<dbReference type="InterPro" id="IPR022385">
    <property type="entry name" value="Rhs_assc_core"/>
</dbReference>
<name>A0AAE3KVA0_9CYAN</name>
<evidence type="ECO:0000313" key="1">
    <source>
        <dbReference type="EMBL" id="MCP2732377.1"/>
    </source>
</evidence>
<gene>
    <name evidence="1" type="ORF">NJ959_28505</name>
</gene>
<comment type="caution">
    <text evidence="1">The sequence shown here is derived from an EMBL/GenBank/DDBJ whole genome shotgun (WGS) entry which is preliminary data.</text>
</comment>
<dbReference type="InterPro" id="IPR050708">
    <property type="entry name" value="T6SS_VgrG/RHS"/>
</dbReference>
<accession>A0AAE3KVA0</accession>
<protein>
    <submittedName>
        <fullName evidence="1">RHS repeat-associated core domain-containing protein</fullName>
    </submittedName>
</protein>
<feature type="non-terminal residue" evidence="1">
    <location>
        <position position="1"/>
    </location>
</feature>
<dbReference type="AlphaFoldDB" id="A0AAE3KVA0"/>
<dbReference type="Gene3D" id="2.180.10.10">
    <property type="entry name" value="RHS repeat-associated core"/>
    <property type="match status" value="1"/>
</dbReference>
<reference evidence="1" key="1">
    <citation type="submission" date="2022-06" db="EMBL/GenBank/DDBJ databases">
        <title>New cyanobacteria of genus Symplocastrum in benthos of Lake Baikal.</title>
        <authorList>
            <person name="Sorokovikova E."/>
            <person name="Tikhonova I."/>
            <person name="Krasnopeev A."/>
            <person name="Evseev P."/>
            <person name="Gladkikh A."/>
            <person name="Belykh O."/>
        </authorList>
    </citation>
    <scope>NUCLEOTIDE SEQUENCE</scope>
    <source>
        <strain evidence="1">BBK-W-15</strain>
    </source>
</reference>
<dbReference type="EMBL" id="JAMZMM010000575">
    <property type="protein sequence ID" value="MCP2732377.1"/>
    <property type="molecule type" value="Genomic_DNA"/>
</dbReference>
<keyword evidence="2" id="KW-1185">Reference proteome</keyword>
<sequence>GSGALSVKALYAVGDDRVRRYTPAVAANGSNPGVPAGLRYYHADGLGSTRLLTDEAGSVTDKTTFEAFGEIDAAASQQTSDNNFLYTGEQLDPNSGFYYLRARYMDPRVGRFTQQDTFAGVGNDPASLHKYLYANDNPAVYVDPSGRSALALGNGVATAALALAIRVTIRVTLIAAAATVTGYGVHALLREVRFSIYEEEGWASQRVLTPQQEKQKQAEYEIMKGLSVMPPDPGSGCGPLSRNIHHAKAVIFRYRAWDALWFPGRHVQKIADWERRLENLKKEHNRNCT</sequence>
<dbReference type="PANTHER" id="PTHR32305:SF15">
    <property type="entry name" value="PROTEIN RHSA-RELATED"/>
    <property type="match status" value="1"/>
</dbReference>
<dbReference type="NCBIfam" id="TIGR03696">
    <property type="entry name" value="Rhs_assc_core"/>
    <property type="match status" value="1"/>
</dbReference>
<evidence type="ECO:0000313" key="2">
    <source>
        <dbReference type="Proteomes" id="UP001204953"/>
    </source>
</evidence>
<organism evidence="1 2">
    <name type="scientific">Limnofasciculus baicalensis BBK-W-15</name>
    <dbReference type="NCBI Taxonomy" id="2699891"/>
    <lineage>
        <taxon>Bacteria</taxon>
        <taxon>Bacillati</taxon>
        <taxon>Cyanobacteriota</taxon>
        <taxon>Cyanophyceae</taxon>
        <taxon>Coleofasciculales</taxon>
        <taxon>Coleofasciculaceae</taxon>
        <taxon>Limnofasciculus</taxon>
        <taxon>Limnofasciculus baicalensis</taxon>
    </lineage>
</organism>
<dbReference type="Proteomes" id="UP001204953">
    <property type="component" value="Unassembled WGS sequence"/>
</dbReference>